<proteinExistence type="predicted"/>
<accession>A0AAD3T0K7</accession>
<dbReference type="Proteomes" id="UP001279734">
    <property type="component" value="Unassembled WGS sequence"/>
</dbReference>
<evidence type="ECO:0000256" key="1">
    <source>
        <dbReference type="ARBA" id="ARBA00022737"/>
    </source>
</evidence>
<dbReference type="EMBL" id="BSYO01000022">
    <property type="protein sequence ID" value="GMH20514.1"/>
    <property type="molecule type" value="Genomic_DNA"/>
</dbReference>
<reference evidence="3" key="1">
    <citation type="submission" date="2023-05" db="EMBL/GenBank/DDBJ databases">
        <title>Nepenthes gracilis genome sequencing.</title>
        <authorList>
            <person name="Fukushima K."/>
        </authorList>
    </citation>
    <scope>NUCLEOTIDE SEQUENCE</scope>
    <source>
        <strain evidence="3">SING2019-196</strain>
    </source>
</reference>
<feature type="domain" description="EDR1/CTR1/ARMC3-like peptidase-like" evidence="2">
    <location>
        <begin position="85"/>
        <end position="210"/>
    </location>
</feature>
<protein>
    <recommendedName>
        <fullName evidence="2">EDR1/CTR1/ARMC3-like peptidase-like domain-containing protein</fullName>
    </recommendedName>
</protein>
<gene>
    <name evidence="3" type="ORF">Nepgr_022355</name>
</gene>
<dbReference type="Pfam" id="PF14381">
    <property type="entry name" value="EDR1_CTR1_ARMC3_pept"/>
    <property type="match status" value="1"/>
</dbReference>
<keyword evidence="4" id="KW-1185">Reference proteome</keyword>
<keyword evidence="1" id="KW-0677">Repeat</keyword>
<dbReference type="AlphaFoldDB" id="A0AAD3T0K7"/>
<sequence>MLSHDIWLEQVDAGQVSYPYRLPIPVGRKSISTLSKYHSSESPPQIPSINFGKNWQWLFSSLRCSAPSPRLRCSKGPRSYYSSSTDDSHLQYLENKAQAISRECQVWGHELFLNAVIQRIADLVVYQMGGLVGDTDEMMKRCRVTSNELRNSLNTVILPLGRVDVGLSRHRSLLFKVLADWINLPCMLVKGSLYTGTDDGAVHWIKIDDGSSSRSINKLSLVLHQVAMTQEVLPEVDEIPKAHRSRLEEAIPVGFQPKHHSEHKFEKLVPSKYMPTEASPFSVEGSWLAQEYKSTEKAVLLESGASPPPDSNNYWPNNELLIIHYVLNKKIEGLGLAAIEANSGIPNESPGAAILPGITKASEADTPETDGGASYPKIFEEYSLSAVFDSSNAKIGYREDLSRMKGLLSVQAMKESLDGSRLPPRVHLLPPVFAPDFYAINAVQEIKLACVVVELWFGLILGSITTYCPSHADSLEQNVADRVANSAVAPSGLLGTISIGLAMDVYGPNSNIGVYGCAWLYMDGYAGGIAEMVGMRYLICTMTDTLAVATMNIGIVVRSSVHLSLVFPSILVSCTSNPTVHPYGFPAMTLMSAISAARKMFEDGTDQKKFRSHVGVRCCI</sequence>
<name>A0AAD3T0K7_NEPGR</name>
<comment type="caution">
    <text evidence="3">The sequence shown here is derived from an EMBL/GenBank/DDBJ whole genome shotgun (WGS) entry which is preliminary data.</text>
</comment>
<dbReference type="InterPro" id="IPR052441">
    <property type="entry name" value="Armadillo-Ser/Thr_Kinase"/>
</dbReference>
<dbReference type="PANTHER" id="PTHR46618:SF1">
    <property type="entry name" value="ARMADILLO REPEAT-CONTAINING PROTEIN 3"/>
    <property type="match status" value="1"/>
</dbReference>
<organism evidence="3 4">
    <name type="scientific">Nepenthes gracilis</name>
    <name type="common">Slender pitcher plant</name>
    <dbReference type="NCBI Taxonomy" id="150966"/>
    <lineage>
        <taxon>Eukaryota</taxon>
        <taxon>Viridiplantae</taxon>
        <taxon>Streptophyta</taxon>
        <taxon>Embryophyta</taxon>
        <taxon>Tracheophyta</taxon>
        <taxon>Spermatophyta</taxon>
        <taxon>Magnoliopsida</taxon>
        <taxon>eudicotyledons</taxon>
        <taxon>Gunneridae</taxon>
        <taxon>Pentapetalae</taxon>
        <taxon>Caryophyllales</taxon>
        <taxon>Nepenthaceae</taxon>
        <taxon>Nepenthes</taxon>
    </lineage>
</organism>
<evidence type="ECO:0000313" key="3">
    <source>
        <dbReference type="EMBL" id="GMH20514.1"/>
    </source>
</evidence>
<evidence type="ECO:0000313" key="4">
    <source>
        <dbReference type="Proteomes" id="UP001279734"/>
    </source>
</evidence>
<evidence type="ECO:0000259" key="2">
    <source>
        <dbReference type="Pfam" id="PF14381"/>
    </source>
</evidence>
<dbReference type="PANTHER" id="PTHR46618">
    <property type="entry name" value="ARMADILLO REPEAT-CONTAINING PROTEIN 3"/>
    <property type="match status" value="1"/>
</dbReference>
<dbReference type="InterPro" id="IPR055164">
    <property type="entry name" value="EDR1/CTR1/ARMC3-like_pept-like"/>
</dbReference>